<keyword evidence="6" id="KW-0521">NADP</keyword>
<comment type="catalytic activity">
    <reaction evidence="5 6">
        <text>L-arginyl-[protein] + NAD(+) = N(omega)-(ADP-D-ribosyl)-L-arginyl-[protein] + nicotinamide + H(+)</text>
        <dbReference type="Rhea" id="RHEA:19149"/>
        <dbReference type="Rhea" id="RHEA-COMP:10532"/>
        <dbReference type="Rhea" id="RHEA-COMP:15087"/>
        <dbReference type="ChEBI" id="CHEBI:15378"/>
        <dbReference type="ChEBI" id="CHEBI:17154"/>
        <dbReference type="ChEBI" id="CHEBI:29965"/>
        <dbReference type="ChEBI" id="CHEBI:57540"/>
        <dbReference type="ChEBI" id="CHEBI:142554"/>
        <dbReference type="EC" id="2.4.2.31"/>
    </reaction>
</comment>
<evidence type="ECO:0000313" key="8">
    <source>
        <dbReference type="EMBL" id="CAF3864034.1"/>
    </source>
</evidence>
<dbReference type="GO" id="GO:0106274">
    <property type="term" value="F:NAD+-protein-arginine ADP-ribosyltransferase activity"/>
    <property type="evidence" value="ECO:0007669"/>
    <property type="project" value="UniProtKB-EC"/>
</dbReference>
<organism evidence="7 9">
    <name type="scientific">Adineta steineri</name>
    <dbReference type="NCBI Taxonomy" id="433720"/>
    <lineage>
        <taxon>Eukaryota</taxon>
        <taxon>Metazoa</taxon>
        <taxon>Spiralia</taxon>
        <taxon>Gnathifera</taxon>
        <taxon>Rotifera</taxon>
        <taxon>Eurotatoria</taxon>
        <taxon>Bdelloidea</taxon>
        <taxon>Adinetida</taxon>
        <taxon>Adinetidae</taxon>
        <taxon>Adineta</taxon>
    </lineage>
</organism>
<dbReference type="EC" id="2.4.2.31" evidence="6"/>
<comment type="caution">
    <text evidence="7">The sequence shown here is derived from an EMBL/GenBank/DDBJ whole genome shotgun (WGS) entry which is preliminary data.</text>
</comment>
<dbReference type="Proteomes" id="UP000663881">
    <property type="component" value="Unassembled WGS sequence"/>
</dbReference>
<keyword evidence="6" id="KW-0520">NAD</keyword>
<gene>
    <name evidence="8" type="ORF">OKA104_LOCUS22203</name>
    <name evidence="7" type="ORF">VCS650_LOCUS34108</name>
</gene>
<dbReference type="Gene3D" id="3.90.176.10">
    <property type="entry name" value="Toxin ADP-ribosyltransferase, Chain A, domain 1"/>
    <property type="match status" value="1"/>
</dbReference>
<name>A0A815HVN4_9BILA</name>
<dbReference type="EMBL" id="CAJOAY010001602">
    <property type="protein sequence ID" value="CAF3864034.1"/>
    <property type="molecule type" value="Genomic_DNA"/>
</dbReference>
<evidence type="ECO:0000256" key="6">
    <source>
        <dbReference type="RuleBase" id="RU361228"/>
    </source>
</evidence>
<dbReference type="PROSITE" id="PS51996">
    <property type="entry name" value="TR_MART"/>
    <property type="match status" value="1"/>
</dbReference>
<keyword evidence="2 6" id="KW-0328">Glycosyltransferase</keyword>
<protein>
    <recommendedName>
        <fullName evidence="6">NAD(P)(+)--arginine ADP-ribosyltransferase</fullName>
        <ecNumber evidence="6">2.4.2.31</ecNumber>
    </recommendedName>
    <alternativeName>
        <fullName evidence="6">Mono(ADP-ribosyl)transferase</fullName>
    </alternativeName>
</protein>
<evidence type="ECO:0000256" key="4">
    <source>
        <dbReference type="ARBA" id="ARBA00022695"/>
    </source>
</evidence>
<dbReference type="OrthoDB" id="10011065at2759"/>
<keyword evidence="3 6" id="KW-0808">Transferase</keyword>
<dbReference type="SUPFAM" id="SSF56399">
    <property type="entry name" value="ADP-ribosylation"/>
    <property type="match status" value="1"/>
</dbReference>
<dbReference type="GO" id="GO:0016779">
    <property type="term" value="F:nucleotidyltransferase activity"/>
    <property type="evidence" value="ECO:0007669"/>
    <property type="project" value="UniProtKB-KW"/>
</dbReference>
<proteinExistence type="inferred from homology"/>
<dbReference type="Proteomes" id="UP000663891">
    <property type="component" value="Unassembled WGS sequence"/>
</dbReference>
<evidence type="ECO:0000256" key="2">
    <source>
        <dbReference type="ARBA" id="ARBA00022676"/>
    </source>
</evidence>
<evidence type="ECO:0000313" key="7">
    <source>
        <dbReference type="EMBL" id="CAF1357282.1"/>
    </source>
</evidence>
<dbReference type="EMBL" id="CAJNON010000698">
    <property type="protein sequence ID" value="CAF1357282.1"/>
    <property type="molecule type" value="Genomic_DNA"/>
</dbReference>
<accession>A0A815HVN4</accession>
<dbReference type="AlphaFoldDB" id="A0A815HVN4"/>
<comment type="similarity">
    <text evidence="1 6">Belongs to the Arg-specific ADP-ribosyltransferase family.</text>
</comment>
<dbReference type="InterPro" id="IPR000768">
    <property type="entry name" value="ART"/>
</dbReference>
<evidence type="ECO:0000256" key="3">
    <source>
        <dbReference type="ARBA" id="ARBA00022679"/>
    </source>
</evidence>
<reference evidence="7" key="1">
    <citation type="submission" date="2021-02" db="EMBL/GenBank/DDBJ databases">
        <authorList>
            <person name="Nowell W R."/>
        </authorList>
    </citation>
    <scope>NUCLEOTIDE SEQUENCE</scope>
</reference>
<evidence type="ECO:0000256" key="5">
    <source>
        <dbReference type="ARBA" id="ARBA00047597"/>
    </source>
</evidence>
<sequence>MWLGFSSASTKRAIATIYDRNTLFIIAISAQSQHLDISSISQFPAEEEVLLGPSTSFQVENVEYDKIDEKYFIYLKVLW</sequence>
<evidence type="ECO:0000256" key="1">
    <source>
        <dbReference type="ARBA" id="ARBA00009558"/>
    </source>
</evidence>
<keyword evidence="4" id="KW-0548">Nucleotidyltransferase</keyword>
<dbReference type="Pfam" id="PF01129">
    <property type="entry name" value="ART"/>
    <property type="match status" value="1"/>
</dbReference>
<evidence type="ECO:0000313" key="9">
    <source>
        <dbReference type="Proteomes" id="UP000663891"/>
    </source>
</evidence>